<evidence type="ECO:0000259" key="7">
    <source>
        <dbReference type="PROSITE" id="PS50112"/>
    </source>
</evidence>
<accession>A0A150WZJ1</accession>
<dbReference type="EMBL" id="LRPC01000031">
    <property type="protein sequence ID" value="KYG71910.1"/>
    <property type="molecule type" value="Genomic_DNA"/>
</dbReference>
<dbReference type="SMART" id="SM00388">
    <property type="entry name" value="HisKA"/>
    <property type="match status" value="1"/>
</dbReference>
<dbReference type="InterPro" id="IPR000700">
    <property type="entry name" value="PAS-assoc_C"/>
</dbReference>
<proteinExistence type="predicted"/>
<keyword evidence="10" id="KW-1185">Reference proteome</keyword>
<evidence type="ECO:0000313" key="10">
    <source>
        <dbReference type="Proteomes" id="UP000075606"/>
    </source>
</evidence>
<dbReference type="InterPro" id="IPR000014">
    <property type="entry name" value="PAS"/>
</dbReference>
<dbReference type="InterPro" id="IPR004358">
    <property type="entry name" value="Sig_transdc_His_kin-like_C"/>
</dbReference>
<dbReference type="OrthoDB" id="9124519at2"/>
<dbReference type="Pfam" id="PF02518">
    <property type="entry name" value="HATPase_c"/>
    <property type="match status" value="1"/>
</dbReference>
<dbReference type="GO" id="GO:0000155">
    <property type="term" value="F:phosphorelay sensor kinase activity"/>
    <property type="evidence" value="ECO:0007669"/>
    <property type="project" value="InterPro"/>
</dbReference>
<feature type="domain" description="PAS" evidence="7">
    <location>
        <begin position="19"/>
        <end position="72"/>
    </location>
</feature>
<comment type="caution">
    <text evidence="9">The sequence shown here is derived from an EMBL/GenBank/DDBJ whole genome shotgun (WGS) entry which is preliminary data.</text>
</comment>
<dbReference type="Pfam" id="PF08447">
    <property type="entry name" value="PAS_3"/>
    <property type="match status" value="1"/>
</dbReference>
<feature type="domain" description="PAC" evidence="8">
    <location>
        <begin position="221"/>
        <end position="273"/>
    </location>
</feature>
<dbReference type="InterPro" id="IPR052162">
    <property type="entry name" value="Sensor_kinase/Photoreceptor"/>
</dbReference>
<dbReference type="PROSITE" id="PS50109">
    <property type="entry name" value="HIS_KIN"/>
    <property type="match status" value="1"/>
</dbReference>
<sequence>MGDPALLFETIVRSVNTIDRHQFDGVLHHLPNNLLIIDDSGVIIYANNQLEKTFGYTKEEVLGQKAQILIPDYQRKLNAKKRSEFYTRPHALPIGSGVEVTGVKKNGEEFPMEIGLTPFNRNGANLLAVTIIDNTKRKKVEEDLIKKNELLNLGEQINQIGHWQWNVIDDKITWSDNLYAMFQREKGGELCYETYFSYVYEEDSQFVLGRTQKILEDKQFYDFFHRIKTGTGQIKTVHLMGKVFLNERGEVAEMVGTCQDVTKQKADEKRVELFTQQLQAKNKELEMFAYVAGHDLKEPVRTIGAMTQLFMQSNGASLNEEGRELMEIISNAAGRMKQLINDLSDYSKLGTDRTQSTHNCTVIMEEVCKDLAVAIDEANAEIVFNKLPVVQCYRTELRLLFQNLISNAIKFRKPNEKPVIHVSAELNEDCWTFTVKDNGIGMAKDCLPDIFQIFRRLHSREEYPGTGIGLAHCKKIVELHEGEIWVESEQGKGSTFYFTIPLS</sequence>
<dbReference type="InterPro" id="IPR005467">
    <property type="entry name" value="His_kinase_dom"/>
</dbReference>
<dbReference type="InterPro" id="IPR003594">
    <property type="entry name" value="HATPase_dom"/>
</dbReference>
<dbReference type="Proteomes" id="UP000075606">
    <property type="component" value="Unassembled WGS sequence"/>
</dbReference>
<dbReference type="PROSITE" id="PS50113">
    <property type="entry name" value="PAC"/>
    <property type="match status" value="1"/>
</dbReference>
<keyword evidence="4" id="KW-0808">Transferase</keyword>
<dbReference type="AlphaFoldDB" id="A0A150WZJ1"/>
<name>A0A150WZJ1_9BACT</name>
<gene>
    <name evidence="9" type="ORF">AWW68_18025</name>
</gene>
<dbReference type="EC" id="2.7.13.3" evidence="2"/>
<evidence type="ECO:0000256" key="2">
    <source>
        <dbReference type="ARBA" id="ARBA00012438"/>
    </source>
</evidence>
<dbReference type="PROSITE" id="PS50112">
    <property type="entry name" value="PAS"/>
    <property type="match status" value="1"/>
</dbReference>
<evidence type="ECO:0000256" key="3">
    <source>
        <dbReference type="ARBA" id="ARBA00022553"/>
    </source>
</evidence>
<dbReference type="SUPFAM" id="SSF55785">
    <property type="entry name" value="PYP-like sensor domain (PAS domain)"/>
    <property type="match status" value="2"/>
</dbReference>
<dbReference type="Gene3D" id="1.10.287.130">
    <property type="match status" value="1"/>
</dbReference>
<dbReference type="STRING" id="333140.AWW68_18025"/>
<evidence type="ECO:0000256" key="4">
    <source>
        <dbReference type="ARBA" id="ARBA00022679"/>
    </source>
</evidence>
<dbReference type="CDD" id="cd00130">
    <property type="entry name" value="PAS"/>
    <property type="match status" value="1"/>
</dbReference>
<dbReference type="InterPro" id="IPR003661">
    <property type="entry name" value="HisK_dim/P_dom"/>
</dbReference>
<dbReference type="NCBIfam" id="TIGR00229">
    <property type="entry name" value="sensory_box"/>
    <property type="match status" value="1"/>
</dbReference>
<dbReference type="PANTHER" id="PTHR43304:SF1">
    <property type="entry name" value="PAC DOMAIN-CONTAINING PROTEIN"/>
    <property type="match status" value="1"/>
</dbReference>
<dbReference type="SMART" id="SM00086">
    <property type="entry name" value="PAC"/>
    <property type="match status" value="2"/>
</dbReference>
<evidence type="ECO:0000259" key="8">
    <source>
        <dbReference type="PROSITE" id="PS50113"/>
    </source>
</evidence>
<dbReference type="InterPro" id="IPR001610">
    <property type="entry name" value="PAC"/>
</dbReference>
<comment type="catalytic activity">
    <reaction evidence="1">
        <text>ATP + protein L-histidine = ADP + protein N-phospho-L-histidine.</text>
        <dbReference type="EC" id="2.7.13.3"/>
    </reaction>
</comment>
<evidence type="ECO:0000256" key="5">
    <source>
        <dbReference type="ARBA" id="ARBA00022777"/>
    </source>
</evidence>
<dbReference type="InterPro" id="IPR013655">
    <property type="entry name" value="PAS_fold_3"/>
</dbReference>
<evidence type="ECO:0000259" key="6">
    <source>
        <dbReference type="PROSITE" id="PS50109"/>
    </source>
</evidence>
<evidence type="ECO:0000256" key="1">
    <source>
        <dbReference type="ARBA" id="ARBA00000085"/>
    </source>
</evidence>
<dbReference type="CDD" id="cd00082">
    <property type="entry name" value="HisKA"/>
    <property type="match status" value="1"/>
</dbReference>
<dbReference type="InterPro" id="IPR036097">
    <property type="entry name" value="HisK_dim/P_sf"/>
</dbReference>
<evidence type="ECO:0000313" key="9">
    <source>
        <dbReference type="EMBL" id="KYG71910.1"/>
    </source>
</evidence>
<organism evidence="9 10">
    <name type="scientific">Roseivirga spongicola</name>
    <dbReference type="NCBI Taxonomy" id="333140"/>
    <lineage>
        <taxon>Bacteria</taxon>
        <taxon>Pseudomonadati</taxon>
        <taxon>Bacteroidota</taxon>
        <taxon>Cytophagia</taxon>
        <taxon>Cytophagales</taxon>
        <taxon>Roseivirgaceae</taxon>
        <taxon>Roseivirga</taxon>
    </lineage>
</organism>
<dbReference type="FunFam" id="3.30.565.10:FF:000006">
    <property type="entry name" value="Sensor histidine kinase WalK"/>
    <property type="match status" value="1"/>
</dbReference>
<dbReference type="InterPro" id="IPR036890">
    <property type="entry name" value="HATPase_C_sf"/>
</dbReference>
<dbReference type="SMART" id="SM00387">
    <property type="entry name" value="HATPase_c"/>
    <property type="match status" value="1"/>
</dbReference>
<dbReference type="SMART" id="SM00091">
    <property type="entry name" value="PAS"/>
    <property type="match status" value="1"/>
</dbReference>
<dbReference type="PRINTS" id="PR00344">
    <property type="entry name" value="BCTRLSENSOR"/>
</dbReference>
<feature type="domain" description="Histidine kinase" evidence="6">
    <location>
        <begin position="291"/>
        <end position="503"/>
    </location>
</feature>
<dbReference type="SUPFAM" id="SSF55874">
    <property type="entry name" value="ATPase domain of HSP90 chaperone/DNA topoisomerase II/histidine kinase"/>
    <property type="match status" value="1"/>
</dbReference>
<dbReference type="Gene3D" id="3.30.450.20">
    <property type="entry name" value="PAS domain"/>
    <property type="match status" value="2"/>
</dbReference>
<keyword evidence="3" id="KW-0597">Phosphoprotein</keyword>
<dbReference type="Gene3D" id="2.10.70.100">
    <property type="match status" value="1"/>
</dbReference>
<dbReference type="SUPFAM" id="SSF47384">
    <property type="entry name" value="Homodimeric domain of signal transducing histidine kinase"/>
    <property type="match status" value="1"/>
</dbReference>
<reference evidence="9 10" key="1">
    <citation type="submission" date="2016-01" db="EMBL/GenBank/DDBJ databases">
        <title>Genome sequencing of Roseivirga spongicola UST030701-084.</title>
        <authorList>
            <person name="Selvaratnam C."/>
            <person name="Thevarajoo S."/>
            <person name="Goh K.M."/>
            <person name="Ee R."/>
            <person name="Chan K.-G."/>
            <person name="Chong C.S."/>
        </authorList>
    </citation>
    <scope>NUCLEOTIDE SEQUENCE [LARGE SCALE GENOMIC DNA]</scope>
    <source>
        <strain evidence="9 10">UST030701-084</strain>
    </source>
</reference>
<dbReference type="InterPro" id="IPR035965">
    <property type="entry name" value="PAS-like_dom_sf"/>
</dbReference>
<keyword evidence="5" id="KW-0418">Kinase</keyword>
<dbReference type="Pfam" id="PF13426">
    <property type="entry name" value="PAS_9"/>
    <property type="match status" value="1"/>
</dbReference>
<dbReference type="Pfam" id="PF00512">
    <property type="entry name" value="HisKA"/>
    <property type="match status" value="1"/>
</dbReference>
<dbReference type="PANTHER" id="PTHR43304">
    <property type="entry name" value="PHYTOCHROME-LIKE PROTEIN CPH1"/>
    <property type="match status" value="1"/>
</dbReference>
<dbReference type="Gene3D" id="3.30.565.10">
    <property type="entry name" value="Histidine kinase-like ATPase, C-terminal domain"/>
    <property type="match status" value="1"/>
</dbReference>
<protein>
    <recommendedName>
        <fullName evidence="2">histidine kinase</fullName>
        <ecNumber evidence="2">2.7.13.3</ecNumber>
    </recommendedName>
</protein>